<sequence>MTKWGNSLGVRIPQAFAERTKLREGTTVDVLVRDDEIVIRRKKYTLEDLLAKVTPDNIHGETDWGAAVGREEW</sequence>
<accession>A0A1I7LB63</accession>
<dbReference type="EMBL" id="FPBV01000032">
    <property type="protein sequence ID" value="SFV06949.1"/>
    <property type="molecule type" value="Genomic_DNA"/>
</dbReference>
<evidence type="ECO:0000313" key="3">
    <source>
        <dbReference type="Proteomes" id="UP000183508"/>
    </source>
</evidence>
<dbReference type="AlphaFoldDB" id="A0A1I7LB63"/>
<dbReference type="PANTHER" id="PTHR40516">
    <property type="entry name" value="ANTITOXIN CHPS-RELATED"/>
    <property type="match status" value="1"/>
</dbReference>
<evidence type="ECO:0000259" key="1">
    <source>
        <dbReference type="SMART" id="SM00966"/>
    </source>
</evidence>
<dbReference type="GO" id="GO:0003677">
    <property type="term" value="F:DNA binding"/>
    <property type="evidence" value="ECO:0007669"/>
    <property type="project" value="InterPro"/>
</dbReference>
<dbReference type="Gene3D" id="2.10.260.10">
    <property type="match status" value="1"/>
</dbReference>
<keyword evidence="3" id="KW-1185">Reference proteome</keyword>
<dbReference type="InterPro" id="IPR007159">
    <property type="entry name" value="SpoVT-AbrB_dom"/>
</dbReference>
<dbReference type="SMART" id="SM00966">
    <property type="entry name" value="SpoVT_AbrB"/>
    <property type="match status" value="1"/>
</dbReference>
<feature type="domain" description="SpoVT-AbrB" evidence="1">
    <location>
        <begin position="2"/>
        <end position="47"/>
    </location>
</feature>
<evidence type="ECO:0000313" key="2">
    <source>
        <dbReference type="EMBL" id="SFV06949.1"/>
    </source>
</evidence>
<organism evidence="2 3">
    <name type="scientific">Alicyclobacillus macrosporangiidus</name>
    <dbReference type="NCBI Taxonomy" id="392015"/>
    <lineage>
        <taxon>Bacteria</taxon>
        <taxon>Bacillati</taxon>
        <taxon>Bacillota</taxon>
        <taxon>Bacilli</taxon>
        <taxon>Bacillales</taxon>
        <taxon>Alicyclobacillaceae</taxon>
        <taxon>Alicyclobacillus</taxon>
    </lineage>
</organism>
<protein>
    <submittedName>
        <fullName evidence="2">Antitoxin MazE</fullName>
    </submittedName>
</protein>
<dbReference type="InterPro" id="IPR039052">
    <property type="entry name" value="Antitox_PemI-like"/>
</dbReference>
<gene>
    <name evidence="2" type="ORF">SAMN05421543_13222</name>
</gene>
<reference evidence="3" key="1">
    <citation type="submission" date="2016-10" db="EMBL/GenBank/DDBJ databases">
        <authorList>
            <person name="Varghese N."/>
        </authorList>
    </citation>
    <scope>NUCLEOTIDE SEQUENCE [LARGE SCALE GENOMIC DNA]</scope>
    <source>
        <strain evidence="3">DSM 17980</strain>
    </source>
</reference>
<dbReference type="SUPFAM" id="SSF89447">
    <property type="entry name" value="AbrB/MazE/MraZ-like"/>
    <property type="match status" value="1"/>
</dbReference>
<dbReference type="PANTHER" id="PTHR40516:SF1">
    <property type="entry name" value="ANTITOXIN CHPS-RELATED"/>
    <property type="match status" value="1"/>
</dbReference>
<dbReference type="GO" id="GO:0097351">
    <property type="term" value="F:toxin sequestering activity"/>
    <property type="evidence" value="ECO:0007669"/>
    <property type="project" value="InterPro"/>
</dbReference>
<dbReference type="STRING" id="392015.SAMN05421543_13222"/>
<dbReference type="InterPro" id="IPR037914">
    <property type="entry name" value="SpoVT-AbrB_sf"/>
</dbReference>
<proteinExistence type="predicted"/>
<name>A0A1I7LB63_9BACL</name>
<dbReference type="Pfam" id="PF04014">
    <property type="entry name" value="MazE_antitoxin"/>
    <property type="match status" value="1"/>
</dbReference>
<dbReference type="Proteomes" id="UP000183508">
    <property type="component" value="Unassembled WGS sequence"/>
</dbReference>